<proteinExistence type="inferred from homology"/>
<sequence length="366" mass="41211">MLRQALADDDNLETAYRWLCRQRRDYGHNDDVWGLRRAWAQVKPRLAADLLAGRYRLGPLLQKRGRDGSSCLLWSAQDALVLRAVAQVLGETWADDHSPHCYHVAGRGGLKGAVRALRRQLPGRGFVFRTDVKGYYANIDHGWLKLQLAERIDDDYLLALIGDYIACTVCDGGEFRTAARGITRGCPLAPLLGALHLDELDRAMAGLPVAYIRYMDDWVVLADSRWRLRRAIARVNEILGKLGLRQHPDKTFIGRVAAGFEFLGYHHTDKDITVAAKTLQRSREQITRLYEQGADDVRVGEYLRRWLRWCESGIERLSECAALAGLRVWMEGRVRYPATAESIPPTQQPCIAPIFGLHGSGATPGR</sequence>
<dbReference type="EMBL" id="AVPH01000008">
    <property type="protein sequence ID" value="ERE20672.1"/>
    <property type="molecule type" value="Genomic_DNA"/>
</dbReference>
<comment type="similarity">
    <text evidence="1">Belongs to the bacterial reverse transcriptase family.</text>
</comment>
<name>A0ABP2XSH4_9NEIS</name>
<evidence type="ECO:0000313" key="4">
    <source>
        <dbReference type="Proteomes" id="UP000016426"/>
    </source>
</evidence>
<evidence type="ECO:0000259" key="2">
    <source>
        <dbReference type="PROSITE" id="PS50878"/>
    </source>
</evidence>
<evidence type="ECO:0000313" key="3">
    <source>
        <dbReference type="EMBL" id="ERE20672.1"/>
    </source>
</evidence>
<comment type="caution">
    <text evidence="3">The sequence shown here is derived from an EMBL/GenBank/DDBJ whole genome shotgun (WGS) entry which is preliminary data.</text>
</comment>
<gene>
    <name evidence="3" type="ORF">O166_18615</name>
</gene>
<dbReference type="PROSITE" id="PS50878">
    <property type="entry name" value="RT_POL"/>
    <property type="match status" value="1"/>
</dbReference>
<dbReference type="Pfam" id="PF00078">
    <property type="entry name" value="RVT_1"/>
    <property type="match status" value="1"/>
</dbReference>
<evidence type="ECO:0000256" key="1">
    <source>
        <dbReference type="ARBA" id="ARBA00034120"/>
    </source>
</evidence>
<dbReference type="PANTHER" id="PTHR34047">
    <property type="entry name" value="NUCLEAR INTRON MATURASE 1, MITOCHONDRIAL-RELATED"/>
    <property type="match status" value="1"/>
</dbReference>
<dbReference type="InterPro" id="IPR051083">
    <property type="entry name" value="GrpII_Intron_Splice-Mob/Def"/>
</dbReference>
<dbReference type="Proteomes" id="UP000016426">
    <property type="component" value="Unassembled WGS sequence"/>
</dbReference>
<dbReference type="CDD" id="cd01651">
    <property type="entry name" value="RT_G2_intron"/>
    <property type="match status" value="1"/>
</dbReference>
<organism evidence="3 4">
    <name type="scientific">Pseudogulbenkiania ferrooxidans EGD-HP2</name>
    <dbReference type="NCBI Taxonomy" id="1388764"/>
    <lineage>
        <taxon>Bacteria</taxon>
        <taxon>Pseudomonadati</taxon>
        <taxon>Pseudomonadota</taxon>
        <taxon>Betaproteobacteria</taxon>
        <taxon>Neisseriales</taxon>
        <taxon>Chromobacteriaceae</taxon>
        <taxon>Pseudogulbenkiania</taxon>
    </lineage>
</organism>
<keyword evidence="4" id="KW-1185">Reference proteome</keyword>
<reference evidence="3 4" key="1">
    <citation type="journal article" date="2013" name="Genome Announc.">
        <title>Genome Sequence of the Pigment-Producing Bacterium Pseudogulbenkiania ferrooxidans, Isolated from Loktak Lake.</title>
        <authorList>
            <person name="Puranik S."/>
            <person name="Talkal R."/>
            <person name="Qureshi A."/>
            <person name="Khardenavis A."/>
            <person name="Kapley A."/>
            <person name="Purohit H.J."/>
        </authorList>
    </citation>
    <scope>NUCLEOTIDE SEQUENCE [LARGE SCALE GENOMIC DNA]</scope>
    <source>
        <strain evidence="3 4">EGD-HP2</strain>
    </source>
</reference>
<protein>
    <recommendedName>
        <fullName evidence="2">Reverse transcriptase domain-containing protein</fullName>
    </recommendedName>
</protein>
<accession>A0ABP2XSH4</accession>
<dbReference type="SUPFAM" id="SSF56672">
    <property type="entry name" value="DNA/RNA polymerases"/>
    <property type="match status" value="1"/>
</dbReference>
<dbReference type="PANTHER" id="PTHR34047:SF8">
    <property type="entry name" value="PROTEIN YKFC"/>
    <property type="match status" value="1"/>
</dbReference>
<dbReference type="InterPro" id="IPR000477">
    <property type="entry name" value="RT_dom"/>
</dbReference>
<feature type="domain" description="Reverse transcriptase" evidence="2">
    <location>
        <begin position="1"/>
        <end position="267"/>
    </location>
</feature>
<dbReference type="InterPro" id="IPR043502">
    <property type="entry name" value="DNA/RNA_pol_sf"/>
</dbReference>
<dbReference type="RefSeq" id="WP_021475014.1">
    <property type="nucleotide sequence ID" value="NZ_AVPH01000008.1"/>
</dbReference>